<comment type="subcellular location">
    <subcellularLocation>
        <location evidence="2">Nucleus</location>
    </subcellularLocation>
</comment>
<sequence length="219" mass="24272">MWGAVAERCINVGWTVVKRAIWERNLGGAPGDCIRSDRAGCETDQRGGHGKEPDHNVLCFLSGLHADFQSRQMPHGWLLGDAGYPCSRWLMTPIPRPRTRGECAFNEAHVRAWSVIERTFGVLKSCFRCLDKSGGSLMYSPTKVAQIVVACAVLHNLANRHGLPVFVAEDLNDPIHPQHPVQSADGRGNRVRGEIVNNLLCLYVPTNINTIKKKHKTTT</sequence>
<evidence type="ECO:0000256" key="5">
    <source>
        <dbReference type="ARBA" id="ARBA00022723"/>
    </source>
</evidence>
<dbReference type="AlphaFoldDB" id="A0A803KBE0"/>
<evidence type="ECO:0000256" key="3">
    <source>
        <dbReference type="ARBA" id="ARBA00006958"/>
    </source>
</evidence>
<dbReference type="GO" id="GO:0005634">
    <property type="term" value="C:nucleus"/>
    <property type="evidence" value="ECO:0007669"/>
    <property type="project" value="UniProtKB-SubCell"/>
</dbReference>
<reference evidence="9" key="1">
    <citation type="journal article" date="2010" name="Science">
        <title>The genome of the Western clawed frog Xenopus tropicalis.</title>
        <authorList>
            <person name="Hellsten U."/>
            <person name="Harland R.M."/>
            <person name="Gilchrist M.J."/>
            <person name="Hendrix D."/>
            <person name="Jurka J."/>
            <person name="Kapitonov V."/>
            <person name="Ovcharenko I."/>
            <person name="Putnam N.H."/>
            <person name="Shu S."/>
            <person name="Taher L."/>
            <person name="Blitz I.L."/>
            <person name="Blumberg B."/>
            <person name="Dichmann D.S."/>
            <person name="Dubchak I."/>
            <person name="Amaya E."/>
            <person name="Detter J.C."/>
            <person name="Fletcher R."/>
            <person name="Gerhard D.S."/>
            <person name="Goodstein D."/>
            <person name="Graves T."/>
            <person name="Grigoriev I.V."/>
            <person name="Grimwood J."/>
            <person name="Kawashima T."/>
            <person name="Lindquist E."/>
            <person name="Lucas S.M."/>
            <person name="Mead P.E."/>
            <person name="Mitros T."/>
            <person name="Ogino H."/>
            <person name="Ohta Y."/>
            <person name="Poliakov A.V."/>
            <person name="Pollet N."/>
            <person name="Robert J."/>
            <person name="Salamov A."/>
            <person name="Sater A.K."/>
            <person name="Schmutz J."/>
            <person name="Terry A."/>
            <person name="Vize P.D."/>
            <person name="Warren W.C."/>
            <person name="Wells D."/>
            <person name="Wills A."/>
            <person name="Wilson R.K."/>
            <person name="Zimmerman L.B."/>
            <person name="Zorn A.M."/>
            <person name="Grainger R."/>
            <person name="Grammer T."/>
            <person name="Khokha M.K."/>
            <person name="Richardson P.M."/>
            <person name="Rokhsar D.S."/>
        </authorList>
    </citation>
    <scope>NUCLEOTIDE SEQUENCE [LARGE SCALE GENOMIC DNA]</scope>
    <source>
        <strain evidence="9">Nigerian</strain>
    </source>
</reference>
<evidence type="ECO:0000259" key="8">
    <source>
        <dbReference type="Pfam" id="PF13359"/>
    </source>
</evidence>
<dbReference type="PANTHER" id="PTHR22930:SF267">
    <property type="entry name" value="NUCLEASE HARBI1-RELATED"/>
    <property type="match status" value="1"/>
</dbReference>
<organism evidence="9">
    <name type="scientific">Xenopus tropicalis</name>
    <name type="common">Western clawed frog</name>
    <name type="synonym">Silurana tropicalis</name>
    <dbReference type="NCBI Taxonomy" id="8364"/>
    <lineage>
        <taxon>Eukaryota</taxon>
        <taxon>Metazoa</taxon>
        <taxon>Chordata</taxon>
        <taxon>Craniata</taxon>
        <taxon>Vertebrata</taxon>
        <taxon>Euteleostomi</taxon>
        <taxon>Amphibia</taxon>
        <taxon>Batrachia</taxon>
        <taxon>Anura</taxon>
        <taxon>Pipoidea</taxon>
        <taxon>Pipidae</taxon>
        <taxon>Xenopodinae</taxon>
        <taxon>Xenopus</taxon>
        <taxon>Silurana</taxon>
    </lineage>
</organism>
<comment type="similarity">
    <text evidence="3">Belongs to the HARBI1 family.</text>
</comment>
<comment type="cofactor">
    <cofactor evidence="1">
        <name>a divalent metal cation</name>
        <dbReference type="ChEBI" id="CHEBI:60240"/>
    </cofactor>
</comment>
<dbReference type="GO" id="GO:0016787">
    <property type="term" value="F:hydrolase activity"/>
    <property type="evidence" value="ECO:0007669"/>
    <property type="project" value="UniProtKB-KW"/>
</dbReference>
<evidence type="ECO:0000256" key="6">
    <source>
        <dbReference type="ARBA" id="ARBA00022801"/>
    </source>
</evidence>
<dbReference type="GO" id="GO:0046872">
    <property type="term" value="F:metal ion binding"/>
    <property type="evidence" value="ECO:0007669"/>
    <property type="project" value="UniProtKB-KW"/>
</dbReference>
<proteinExistence type="inferred from homology"/>
<keyword evidence="6" id="KW-0378">Hydrolase</keyword>
<dbReference type="Pfam" id="PF13359">
    <property type="entry name" value="DDE_Tnp_4"/>
    <property type="match status" value="1"/>
</dbReference>
<dbReference type="GO" id="GO:0004518">
    <property type="term" value="F:nuclease activity"/>
    <property type="evidence" value="ECO:0007669"/>
    <property type="project" value="UniProtKB-KW"/>
</dbReference>
<accession>A0A803KBE0</accession>
<dbReference type="PANTHER" id="PTHR22930">
    <property type="match status" value="1"/>
</dbReference>
<evidence type="ECO:0000256" key="1">
    <source>
        <dbReference type="ARBA" id="ARBA00001968"/>
    </source>
</evidence>
<keyword evidence="4" id="KW-0540">Nuclease</keyword>
<name>A0A803KBE0_XENTR</name>
<feature type="domain" description="DDE Tnp4" evidence="8">
    <location>
        <begin position="62"/>
        <end position="156"/>
    </location>
</feature>
<keyword evidence="7" id="KW-0539">Nucleus</keyword>
<protein>
    <recommendedName>
        <fullName evidence="8">DDE Tnp4 domain-containing protein</fullName>
    </recommendedName>
</protein>
<dbReference type="InterPro" id="IPR045249">
    <property type="entry name" value="HARBI1-like"/>
</dbReference>
<dbReference type="InterPro" id="IPR027806">
    <property type="entry name" value="HARBI1_dom"/>
</dbReference>
<reference evidence="9" key="2">
    <citation type="submission" date="2021-03" db="UniProtKB">
        <authorList>
            <consortium name="Ensembl"/>
        </authorList>
    </citation>
    <scope>IDENTIFICATION</scope>
</reference>
<keyword evidence="5" id="KW-0479">Metal-binding</keyword>
<dbReference type="Ensembl" id="ENSXETT00000114012">
    <property type="protein sequence ID" value="ENSXETP00000117665"/>
    <property type="gene ID" value="ENSXETG00000043532"/>
</dbReference>
<evidence type="ECO:0000256" key="7">
    <source>
        <dbReference type="ARBA" id="ARBA00023242"/>
    </source>
</evidence>
<dbReference type="InParanoid" id="A0A803KBE0"/>
<evidence type="ECO:0000256" key="2">
    <source>
        <dbReference type="ARBA" id="ARBA00004123"/>
    </source>
</evidence>
<evidence type="ECO:0000313" key="9">
    <source>
        <dbReference type="Ensembl" id="ENSXETP00000117665"/>
    </source>
</evidence>
<evidence type="ECO:0000256" key="4">
    <source>
        <dbReference type="ARBA" id="ARBA00022722"/>
    </source>
</evidence>
<dbReference type="GeneTree" id="ENSGT00940000154348"/>